<dbReference type="EMBL" id="PKUR01000001">
    <property type="protein sequence ID" value="PLW87433.1"/>
    <property type="molecule type" value="Genomic_DNA"/>
</dbReference>
<dbReference type="PANTHER" id="PTHR11066">
    <property type="entry name" value="ACYL-COA THIOESTERASE"/>
    <property type="match status" value="1"/>
</dbReference>
<sequence>MLEQLLRVLEPQAVGEDSFVGENMHPKGFRIYGGQVLAQAVSAAQQTVAEERPIHSQHAYFLRPGDCSKPVTYEVERARDGGSFSSRRVVALQEGKPILVSSMSFQLADDSFDFQPEFPEGITPPEDLPSERERALEHNVLNEDFMITDGEDLDVRMGTPINWREPEQMPGRLYNWMRTTAPVGDDPTLHRSLLTYFSDTMLLDAGLIQHGRSYWDRSLQVASLDHAIWYHGDFRADNWLLHTADLERNSGGRTLVRGRFFTHEGRHVATVMQQGLMRKN</sequence>
<evidence type="ECO:0000256" key="2">
    <source>
        <dbReference type="ARBA" id="ARBA00022801"/>
    </source>
</evidence>
<dbReference type="AlphaFoldDB" id="A0AAP8MGK2"/>
<feature type="domain" description="Acyl-CoA thioesterase-like N-terminal HotDog" evidence="4">
    <location>
        <begin position="23"/>
        <end position="106"/>
    </location>
</feature>
<dbReference type="PANTHER" id="PTHR11066:SF34">
    <property type="entry name" value="ACYL-COENZYME A THIOESTERASE 8"/>
    <property type="match status" value="1"/>
</dbReference>
<evidence type="ECO:0000313" key="5">
    <source>
        <dbReference type="EMBL" id="PLW87433.1"/>
    </source>
</evidence>
<comment type="similarity">
    <text evidence="1">Belongs to the C/M/P thioester hydrolase family.</text>
</comment>
<dbReference type="RefSeq" id="WP_084200502.1">
    <property type="nucleotide sequence ID" value="NZ_BMYL01000001.1"/>
</dbReference>
<dbReference type="InterPro" id="IPR029069">
    <property type="entry name" value="HotDog_dom_sf"/>
</dbReference>
<dbReference type="Gene3D" id="2.40.160.210">
    <property type="entry name" value="Acyl-CoA thioesterase, double hotdog domain"/>
    <property type="match status" value="1"/>
</dbReference>
<dbReference type="CDD" id="cd03444">
    <property type="entry name" value="Thioesterase_II_repeat1"/>
    <property type="match status" value="1"/>
</dbReference>
<dbReference type="InterPro" id="IPR042171">
    <property type="entry name" value="Acyl-CoA_hotdog"/>
</dbReference>
<feature type="domain" description="Acyl-CoA thioesterase 2 C-terminal" evidence="3">
    <location>
        <begin position="173"/>
        <end position="276"/>
    </location>
</feature>
<gene>
    <name evidence="5" type="ORF">C0029_02250</name>
</gene>
<dbReference type="KEGG" id="hja:BST95_15950"/>
<evidence type="ECO:0000259" key="3">
    <source>
        <dbReference type="Pfam" id="PF02551"/>
    </source>
</evidence>
<protein>
    <submittedName>
        <fullName evidence="5">Acyl-CoA thioesterase II</fullName>
    </submittedName>
</protein>
<proteinExistence type="inferred from homology"/>
<comment type="caution">
    <text evidence="5">The sequence shown here is derived from an EMBL/GenBank/DDBJ whole genome shotgun (WGS) entry which is preliminary data.</text>
</comment>
<evidence type="ECO:0000256" key="1">
    <source>
        <dbReference type="ARBA" id="ARBA00006538"/>
    </source>
</evidence>
<dbReference type="Pfam" id="PF13622">
    <property type="entry name" value="4HBT_3"/>
    <property type="match status" value="1"/>
</dbReference>
<dbReference type="Pfam" id="PF02551">
    <property type="entry name" value="Acyl_CoA_thio"/>
    <property type="match status" value="1"/>
</dbReference>
<organism evidence="5 6">
    <name type="scientific">Halioglobus japonicus</name>
    <dbReference type="NCBI Taxonomy" id="930805"/>
    <lineage>
        <taxon>Bacteria</taxon>
        <taxon>Pseudomonadati</taxon>
        <taxon>Pseudomonadota</taxon>
        <taxon>Gammaproteobacteria</taxon>
        <taxon>Cellvibrionales</taxon>
        <taxon>Halieaceae</taxon>
        <taxon>Halioglobus</taxon>
    </lineage>
</organism>
<keyword evidence="6" id="KW-1185">Reference proteome</keyword>
<dbReference type="GO" id="GO:0009062">
    <property type="term" value="P:fatty acid catabolic process"/>
    <property type="evidence" value="ECO:0007669"/>
    <property type="project" value="TreeGrafter"/>
</dbReference>
<dbReference type="GO" id="GO:0047617">
    <property type="term" value="F:fatty acyl-CoA hydrolase activity"/>
    <property type="evidence" value="ECO:0007669"/>
    <property type="project" value="InterPro"/>
</dbReference>
<dbReference type="GO" id="GO:0005829">
    <property type="term" value="C:cytosol"/>
    <property type="evidence" value="ECO:0007669"/>
    <property type="project" value="TreeGrafter"/>
</dbReference>
<name>A0AAP8MGK2_9GAMM</name>
<evidence type="ECO:0000259" key="4">
    <source>
        <dbReference type="Pfam" id="PF13622"/>
    </source>
</evidence>
<evidence type="ECO:0000313" key="6">
    <source>
        <dbReference type="Proteomes" id="UP000235162"/>
    </source>
</evidence>
<accession>A0AAP8MGK2</accession>
<dbReference type="InterPro" id="IPR003703">
    <property type="entry name" value="Acyl_CoA_thio"/>
</dbReference>
<dbReference type="GO" id="GO:0006637">
    <property type="term" value="P:acyl-CoA metabolic process"/>
    <property type="evidence" value="ECO:0007669"/>
    <property type="project" value="InterPro"/>
</dbReference>
<keyword evidence="2" id="KW-0378">Hydrolase</keyword>
<dbReference type="InterPro" id="IPR049449">
    <property type="entry name" value="TesB_ACOT8-like_N"/>
</dbReference>
<dbReference type="SUPFAM" id="SSF54637">
    <property type="entry name" value="Thioesterase/thiol ester dehydrase-isomerase"/>
    <property type="match status" value="2"/>
</dbReference>
<dbReference type="InterPro" id="IPR025652">
    <property type="entry name" value="TesB_C"/>
</dbReference>
<dbReference type="Proteomes" id="UP000235162">
    <property type="component" value="Unassembled WGS sequence"/>
</dbReference>
<reference evidence="5 6" key="1">
    <citation type="submission" date="2018-01" db="EMBL/GenBank/DDBJ databases">
        <title>The draft genome sequence of Halioglobus japonicus S1-36.</title>
        <authorList>
            <person name="Du Z.-J."/>
            <person name="Shi M.-J."/>
        </authorList>
    </citation>
    <scope>NUCLEOTIDE SEQUENCE [LARGE SCALE GENOMIC DNA]</scope>
    <source>
        <strain evidence="5 6">S1-36</strain>
    </source>
</reference>
<dbReference type="CDD" id="cd03445">
    <property type="entry name" value="Thioesterase_II_repeat2"/>
    <property type="match status" value="1"/>
</dbReference>